<feature type="transmembrane region" description="Helical" evidence="1">
    <location>
        <begin position="5"/>
        <end position="22"/>
    </location>
</feature>
<dbReference type="Proteomes" id="UP000284763">
    <property type="component" value="Unassembled WGS sequence"/>
</dbReference>
<evidence type="ECO:0000313" key="2">
    <source>
        <dbReference type="EMBL" id="RQD87967.1"/>
    </source>
</evidence>
<keyword evidence="1" id="KW-1133">Transmembrane helix</keyword>
<sequence>MIFSAIMYIVVLLAVVLGMFIYTGELGTALGVGALFVIIWVVLSVYNRKIKNEEWIGQIVDIRHEEDYDDEGGIVNSRDVAHLNLNNGKKK</sequence>
<dbReference type="AlphaFoldDB" id="A0A424Z1T5"/>
<reference evidence="2 3" key="1">
    <citation type="submission" date="2018-08" db="EMBL/GenBank/DDBJ databases">
        <title>The metabolism and importance of syntrophic acetate oxidation coupled to methane or sulfide production in haloalkaline environments.</title>
        <authorList>
            <person name="Timmers P.H.A."/>
            <person name="Vavourakis C.D."/>
            <person name="Sorokin D.Y."/>
            <person name="Sinninghe Damste J.S."/>
            <person name="Muyzer G."/>
            <person name="Stams A.J.M."/>
            <person name="Plugge C.M."/>
        </authorList>
    </citation>
    <scope>NUCLEOTIDE SEQUENCE [LARGE SCALE GENOMIC DNA]</scope>
    <source>
        <strain evidence="2">MSAO_Arc3</strain>
    </source>
</reference>
<comment type="caution">
    <text evidence="2">The sequence shown here is derived from an EMBL/GenBank/DDBJ whole genome shotgun (WGS) entry which is preliminary data.</text>
</comment>
<feature type="transmembrane region" description="Helical" evidence="1">
    <location>
        <begin position="28"/>
        <end position="46"/>
    </location>
</feature>
<accession>A0A424Z1T5</accession>
<proteinExistence type="predicted"/>
<dbReference type="EMBL" id="QZAB01000219">
    <property type="protein sequence ID" value="RQD87967.1"/>
    <property type="molecule type" value="Genomic_DNA"/>
</dbReference>
<organism evidence="2 3">
    <name type="scientific">Methanosalsum natronophilum</name>
    <dbReference type="NCBI Taxonomy" id="768733"/>
    <lineage>
        <taxon>Archaea</taxon>
        <taxon>Methanobacteriati</taxon>
        <taxon>Methanobacteriota</taxon>
        <taxon>Stenosarchaea group</taxon>
        <taxon>Methanomicrobia</taxon>
        <taxon>Methanosarcinales</taxon>
        <taxon>Methanosarcinaceae</taxon>
        <taxon>Methanosalsum</taxon>
    </lineage>
</organism>
<keyword evidence="1" id="KW-0812">Transmembrane</keyword>
<evidence type="ECO:0000256" key="1">
    <source>
        <dbReference type="SAM" id="Phobius"/>
    </source>
</evidence>
<gene>
    <name evidence="2" type="ORF">D5R95_03195</name>
</gene>
<evidence type="ECO:0000313" key="3">
    <source>
        <dbReference type="Proteomes" id="UP000284763"/>
    </source>
</evidence>
<feature type="non-terminal residue" evidence="2">
    <location>
        <position position="91"/>
    </location>
</feature>
<protein>
    <submittedName>
        <fullName evidence="2">Uncharacterized protein</fullName>
    </submittedName>
</protein>
<keyword evidence="1" id="KW-0472">Membrane</keyword>
<name>A0A424Z1T5_9EURY</name>